<dbReference type="Pfam" id="PF25597">
    <property type="entry name" value="SH3_retrovirus"/>
    <property type="match status" value="1"/>
</dbReference>
<proteinExistence type="predicted"/>
<dbReference type="RefSeq" id="XP_016480977.1">
    <property type="nucleotide sequence ID" value="XM_016625491.1"/>
</dbReference>
<dbReference type="InterPro" id="IPR012337">
    <property type="entry name" value="RNaseH-like_sf"/>
</dbReference>
<sequence>MAENMMQRRKDKAMVMNGAEQLLRPYFTPEQYSQILKLLKQDNTSESSTNMAGIDEVSANMAVTFFPHFCMFRNLYSGKVRGIGRERGDLYFFPQNYTKRTTAENNSWFENDVDIILRNFFNMIQTQFGKSMKLIRSDNGGEFVNANCSQIFQSLGIIHQRTCVHTPQQNGVAKRKHKHILEIATTIRFQGAISLKFWGHYVIAIAYLINRMPFVALQGKSPYEVFHKWKPNLQHLRTIGCLCFAKTLNNHDKFAARAIVAIMIGYSDSTKGYILYDIASHTFFINRGVSFRETIFPFKFKKGRPSPLLADDSLNCPILLDQAMDDMEGEAGLDDLEIVQLENDASPVPSAGVDHEVDIPIVIDIPPTSEPDT</sequence>
<organism evidence="2">
    <name type="scientific">Nicotiana tabacum</name>
    <name type="common">Common tobacco</name>
    <dbReference type="NCBI Taxonomy" id="4097"/>
    <lineage>
        <taxon>Eukaryota</taxon>
        <taxon>Viridiplantae</taxon>
        <taxon>Streptophyta</taxon>
        <taxon>Embryophyta</taxon>
        <taxon>Tracheophyta</taxon>
        <taxon>Spermatophyta</taxon>
        <taxon>Magnoliopsida</taxon>
        <taxon>eudicotyledons</taxon>
        <taxon>Gunneridae</taxon>
        <taxon>Pentapetalae</taxon>
        <taxon>asterids</taxon>
        <taxon>lamiids</taxon>
        <taxon>Solanales</taxon>
        <taxon>Solanaceae</taxon>
        <taxon>Nicotianoideae</taxon>
        <taxon>Nicotianeae</taxon>
        <taxon>Nicotiana</taxon>
    </lineage>
</organism>
<reference evidence="2" key="1">
    <citation type="submission" date="2025-08" db="UniProtKB">
        <authorList>
            <consortium name="RefSeq"/>
        </authorList>
    </citation>
    <scope>IDENTIFICATION</scope>
</reference>
<dbReference type="STRING" id="4097.A0A1S4AWH3"/>
<dbReference type="KEGG" id="nta:107802052"/>
<dbReference type="InterPro" id="IPR036397">
    <property type="entry name" value="RNaseH_sf"/>
</dbReference>
<evidence type="ECO:0000313" key="2">
    <source>
        <dbReference type="RefSeq" id="XP_016480977.1"/>
    </source>
</evidence>
<dbReference type="GO" id="GO:0003676">
    <property type="term" value="F:nucleic acid binding"/>
    <property type="evidence" value="ECO:0007669"/>
    <property type="project" value="InterPro"/>
</dbReference>
<name>A0A1S4AWH3_TOBAC</name>
<dbReference type="OrthoDB" id="1938465at2759"/>
<dbReference type="SUPFAM" id="SSF53098">
    <property type="entry name" value="Ribonuclease H-like"/>
    <property type="match status" value="1"/>
</dbReference>
<feature type="domain" description="Integrase catalytic" evidence="1">
    <location>
        <begin position="133"/>
        <end position="230"/>
    </location>
</feature>
<dbReference type="InterPro" id="IPR039537">
    <property type="entry name" value="Retrotran_Ty1/copia-like"/>
</dbReference>
<dbReference type="PANTHER" id="PTHR42648">
    <property type="entry name" value="TRANSPOSASE, PUTATIVE-RELATED"/>
    <property type="match status" value="1"/>
</dbReference>
<dbReference type="PaxDb" id="4097-A0A1S4AWH3"/>
<evidence type="ECO:0000259" key="1">
    <source>
        <dbReference type="PROSITE" id="PS50994"/>
    </source>
</evidence>
<dbReference type="GO" id="GO:0015074">
    <property type="term" value="P:DNA integration"/>
    <property type="evidence" value="ECO:0007669"/>
    <property type="project" value="InterPro"/>
</dbReference>
<protein>
    <recommendedName>
        <fullName evidence="1">Integrase catalytic domain-containing protein</fullName>
    </recommendedName>
</protein>
<dbReference type="InterPro" id="IPR057670">
    <property type="entry name" value="SH3_retrovirus"/>
</dbReference>
<accession>A0A1S4AWH3</accession>
<dbReference type="InterPro" id="IPR001584">
    <property type="entry name" value="Integrase_cat-core"/>
</dbReference>
<dbReference type="PROSITE" id="PS50994">
    <property type="entry name" value="INTEGRASE"/>
    <property type="match status" value="1"/>
</dbReference>
<dbReference type="Gene3D" id="3.30.420.10">
    <property type="entry name" value="Ribonuclease H-like superfamily/Ribonuclease H"/>
    <property type="match status" value="1"/>
</dbReference>
<dbReference type="AlphaFoldDB" id="A0A1S4AWH3"/>
<gene>
    <name evidence="2" type="primary">LOC107802052</name>
</gene>
<dbReference type="PANTHER" id="PTHR42648:SF31">
    <property type="entry name" value="RNA-DIRECTED DNA POLYMERASE"/>
    <property type="match status" value="1"/>
</dbReference>